<evidence type="ECO:0000313" key="1">
    <source>
        <dbReference type="EMBL" id="ABE05169.1"/>
    </source>
</evidence>
<reference evidence="1 2" key="1">
    <citation type="journal article" date="2006" name="PLoS Genet.">
        <title>Genome sequence of Rickettsia bellii illuminates the role of amoebae in gene exchanges between intracellular pathogens.</title>
        <authorList>
            <person name="Ogata H."/>
            <person name="La Scola B."/>
            <person name="Audic S."/>
            <person name="Renesto P."/>
            <person name="Blanc G."/>
            <person name="Robert C."/>
            <person name="Fournier P.-E."/>
            <person name="Claverie J.-M."/>
            <person name="Raoult D."/>
        </authorList>
    </citation>
    <scope>NUCLEOTIDE SEQUENCE [LARGE SCALE GENOMIC DNA]</scope>
    <source>
        <strain evidence="1 2">RML369-C</strain>
    </source>
</reference>
<dbReference type="Proteomes" id="UP000001951">
    <property type="component" value="Chromosome"/>
</dbReference>
<dbReference type="Gene3D" id="1.25.40.10">
    <property type="entry name" value="Tetratricopeptide repeat domain"/>
    <property type="match status" value="1"/>
</dbReference>
<evidence type="ECO:0008006" key="3">
    <source>
        <dbReference type="Google" id="ProtNLM"/>
    </source>
</evidence>
<dbReference type="EMBL" id="CP000087">
    <property type="protein sequence ID" value="ABE05169.1"/>
    <property type="molecule type" value="Genomic_DNA"/>
</dbReference>
<organism evidence="1 2">
    <name type="scientific">Rickettsia bellii (strain RML369-C)</name>
    <dbReference type="NCBI Taxonomy" id="336407"/>
    <lineage>
        <taxon>Bacteria</taxon>
        <taxon>Pseudomonadati</taxon>
        <taxon>Pseudomonadota</taxon>
        <taxon>Alphaproteobacteria</taxon>
        <taxon>Rickettsiales</taxon>
        <taxon>Rickettsiaceae</taxon>
        <taxon>Rickettsieae</taxon>
        <taxon>Rickettsia</taxon>
        <taxon>belli group</taxon>
    </lineage>
</organism>
<protein>
    <recommendedName>
        <fullName evidence="3">Tetratricopeptide repeat family protein</fullName>
    </recommendedName>
</protein>
<dbReference type="RefSeq" id="WP_011477747.1">
    <property type="nucleotide sequence ID" value="NC_007940.1"/>
</dbReference>
<name>Q1RHJ5_RICBR</name>
<sequence length="169" mass="20075">METNPSHFPGLQQLFELEEVLKQQDNDKLPTGLKVLSILKKFVNDKAIHDKMEDYYYVLDQQIREVLFFKEALNSNKSYKLEICKSFIKDNYLSSIKNIQPQDNKPIEYYREAIKWLNIYNEPKEIEKTKSACYLKIANLLSKAENYEEALANYHYALKQVFSHIKNLR</sequence>
<dbReference type="InterPro" id="IPR011990">
    <property type="entry name" value="TPR-like_helical_dom_sf"/>
</dbReference>
<dbReference type="AlphaFoldDB" id="Q1RHJ5"/>
<accession>Q1RHJ5</accession>
<gene>
    <name evidence="1" type="ordered locus">RBE_1088</name>
</gene>
<dbReference type="HOGENOM" id="CLU_1577316_0_0_5"/>
<proteinExistence type="predicted"/>
<dbReference type="KEGG" id="rbe:RBE_1088"/>
<evidence type="ECO:0000313" key="2">
    <source>
        <dbReference type="Proteomes" id="UP000001951"/>
    </source>
</evidence>
<dbReference type="SUPFAM" id="SSF48452">
    <property type="entry name" value="TPR-like"/>
    <property type="match status" value="1"/>
</dbReference>